<sequence>MRQVILSMLVSIDGYIEGVDNDINWHVWDDEMQAYMMGFLQTIDTFIYGRKSYELMLDYWPDQKGEFADIMNQTPKIVFSTTLQKAKMNARIARGNVTEEIQKEKEKPGKDMVLFAGANIASSFIKHNLIDEYRIIVNPVVLGKGTPLFKTGKQQQLNLVSAKSFKCGNVLLTYKAKNMDRNILKAYDTATSTLIELLSSLTNEQLNIKPTKNSWTAGQVGDHLEKSYEVSKILLGEVEDTQRPPDQKLAEIRALFLNFDIKMDSPKAIVPTNDPIDKKRLLTSLEEKIQWVNTNSKNMDLSKTCLDFEIPEYGPFTRLEWIGFNTVHTQRHIHLQQIIKTIKNDT</sequence>
<dbReference type="SUPFAM" id="SSF109854">
    <property type="entry name" value="DinB/YfiT-like putative metalloenzymes"/>
    <property type="match status" value="1"/>
</dbReference>
<comment type="caution">
    <text evidence="3">The sequence shown here is derived from an EMBL/GenBank/DDBJ whole genome shotgun (WGS) entry which is preliminary data.</text>
</comment>
<dbReference type="Pfam" id="PF12867">
    <property type="entry name" value="DinB_2"/>
    <property type="match status" value="1"/>
</dbReference>
<gene>
    <name evidence="3" type="ORF">VOP03_09845</name>
</gene>
<dbReference type="SUPFAM" id="SSF53597">
    <property type="entry name" value="Dihydrofolate reductase-like"/>
    <property type="match status" value="1"/>
</dbReference>
<dbReference type="Gene3D" id="1.20.120.450">
    <property type="entry name" value="dinb family like domain"/>
    <property type="match status" value="1"/>
</dbReference>
<dbReference type="InterPro" id="IPR034660">
    <property type="entry name" value="DinB/YfiT-like"/>
</dbReference>
<feature type="domain" description="Bacterial bifunctional deaminase-reductase C-terminal" evidence="1">
    <location>
        <begin position="3"/>
        <end position="171"/>
    </location>
</feature>
<dbReference type="PANTHER" id="PTHR38011:SF11">
    <property type="entry name" value="2,5-DIAMINO-6-RIBOSYLAMINO-4(3H)-PYRIMIDINONE 5'-PHOSPHATE REDUCTASE"/>
    <property type="match status" value="1"/>
</dbReference>
<reference evidence="3 4" key="1">
    <citation type="submission" date="2024-01" db="EMBL/GenBank/DDBJ databases">
        <title>The strains designed SYSU M86414 and SYSU M84420 isolated from the marine sediment in San Sha City (Hainan Province, China).</title>
        <authorList>
            <person name="Guo D."/>
        </authorList>
    </citation>
    <scope>NUCLEOTIDE SEQUENCE [LARGE SCALE GENOMIC DNA]</scope>
    <source>
        <strain evidence="3 4">SYSU M84420</strain>
    </source>
</reference>
<evidence type="ECO:0000313" key="3">
    <source>
        <dbReference type="EMBL" id="MEC4265650.1"/>
    </source>
</evidence>
<dbReference type="Proteomes" id="UP001355298">
    <property type="component" value="Unassembled WGS sequence"/>
</dbReference>
<feature type="domain" description="DinB-like" evidence="2">
    <location>
        <begin position="187"/>
        <end position="334"/>
    </location>
</feature>
<keyword evidence="4" id="KW-1185">Reference proteome</keyword>
<name>A0ABU6IRA5_9FLAO</name>
<dbReference type="Pfam" id="PF01872">
    <property type="entry name" value="RibD_C"/>
    <property type="match status" value="1"/>
</dbReference>
<protein>
    <submittedName>
        <fullName evidence="3">Dihydrofolate reductase family protein</fullName>
    </submittedName>
</protein>
<organism evidence="3 4">
    <name type="scientific">Flagellimonas halotolerans</name>
    <dbReference type="NCBI Taxonomy" id="3112164"/>
    <lineage>
        <taxon>Bacteria</taxon>
        <taxon>Pseudomonadati</taxon>
        <taxon>Bacteroidota</taxon>
        <taxon>Flavobacteriia</taxon>
        <taxon>Flavobacteriales</taxon>
        <taxon>Flavobacteriaceae</taxon>
        <taxon>Flagellimonas</taxon>
    </lineage>
</organism>
<evidence type="ECO:0000313" key="4">
    <source>
        <dbReference type="Proteomes" id="UP001355298"/>
    </source>
</evidence>
<dbReference type="InterPro" id="IPR050765">
    <property type="entry name" value="Riboflavin_Biosynth_HTPR"/>
</dbReference>
<dbReference type="PANTHER" id="PTHR38011">
    <property type="entry name" value="DIHYDROFOLATE REDUCTASE FAMILY PROTEIN (AFU_ORTHOLOGUE AFUA_8G06820)"/>
    <property type="match status" value="1"/>
</dbReference>
<accession>A0ABU6IRA5</accession>
<proteinExistence type="predicted"/>
<dbReference type="InterPro" id="IPR024775">
    <property type="entry name" value="DinB-like"/>
</dbReference>
<dbReference type="EMBL" id="JAYMGW010000007">
    <property type="protein sequence ID" value="MEC4265650.1"/>
    <property type="molecule type" value="Genomic_DNA"/>
</dbReference>
<dbReference type="RefSeq" id="WP_326278742.1">
    <property type="nucleotide sequence ID" value="NZ_JAYKYV010000007.1"/>
</dbReference>
<evidence type="ECO:0000259" key="1">
    <source>
        <dbReference type="Pfam" id="PF01872"/>
    </source>
</evidence>
<dbReference type="Gene3D" id="3.40.430.10">
    <property type="entry name" value="Dihydrofolate Reductase, subunit A"/>
    <property type="match status" value="1"/>
</dbReference>
<dbReference type="InterPro" id="IPR002734">
    <property type="entry name" value="RibDG_C"/>
</dbReference>
<evidence type="ECO:0000259" key="2">
    <source>
        <dbReference type="Pfam" id="PF12867"/>
    </source>
</evidence>
<dbReference type="InterPro" id="IPR024072">
    <property type="entry name" value="DHFR-like_dom_sf"/>
</dbReference>